<feature type="transmembrane region" description="Helical" evidence="2">
    <location>
        <begin position="215"/>
        <end position="234"/>
    </location>
</feature>
<keyword evidence="2" id="KW-0812">Transmembrane</keyword>
<feature type="region of interest" description="Disordered" evidence="1">
    <location>
        <begin position="1"/>
        <end position="54"/>
    </location>
</feature>
<evidence type="ECO:0000313" key="4">
    <source>
        <dbReference type="Proteomes" id="UP000008549"/>
    </source>
</evidence>
<protein>
    <submittedName>
        <fullName evidence="3">Protein CBG21882</fullName>
    </submittedName>
</protein>
<keyword evidence="2" id="KW-1133">Transmembrane helix</keyword>
<dbReference type="AlphaFoldDB" id="A8Y119"/>
<evidence type="ECO:0000256" key="2">
    <source>
        <dbReference type="SAM" id="Phobius"/>
    </source>
</evidence>
<dbReference type="HOGENOM" id="CLU_671281_0_0_1"/>
<dbReference type="CTD" id="8591064"/>
<dbReference type="KEGG" id="cbr:CBG_21882"/>
<proteinExistence type="predicted"/>
<feature type="compositionally biased region" description="Basic residues" evidence="1">
    <location>
        <begin position="1"/>
        <end position="14"/>
    </location>
</feature>
<dbReference type="EMBL" id="HE601439">
    <property type="protein sequence ID" value="CAP38588.1"/>
    <property type="molecule type" value="Genomic_DNA"/>
</dbReference>
<dbReference type="Proteomes" id="UP000008549">
    <property type="component" value="Unassembled WGS sequence"/>
</dbReference>
<keyword evidence="2" id="KW-0472">Membrane</keyword>
<feature type="transmembrane region" description="Helical" evidence="2">
    <location>
        <begin position="110"/>
        <end position="129"/>
    </location>
</feature>
<keyword evidence="4" id="KW-1185">Reference proteome</keyword>
<dbReference type="WormBase" id="CBG21882">
    <property type="protein sequence ID" value="CBP49197"/>
    <property type="gene ID" value="WBGene00040558"/>
</dbReference>
<feature type="transmembrane region" description="Helical" evidence="2">
    <location>
        <begin position="168"/>
        <end position="195"/>
    </location>
</feature>
<dbReference type="GeneID" id="8591064"/>
<evidence type="ECO:0000313" key="3">
    <source>
        <dbReference type="EMBL" id="CAP38588.1"/>
    </source>
</evidence>
<reference evidence="3 4" key="2">
    <citation type="journal article" date="2011" name="PLoS Genet.">
        <title>Caenorhabditis briggsae recombinant inbred line genotypes reveal inter-strain incompatibility and the evolution of recombination.</title>
        <authorList>
            <person name="Ross J.A."/>
            <person name="Koboldt D.C."/>
            <person name="Staisch J.E."/>
            <person name="Chamberlin H.M."/>
            <person name="Gupta B.P."/>
            <person name="Miller R.D."/>
            <person name="Baird S.E."/>
            <person name="Haag E.S."/>
        </authorList>
    </citation>
    <scope>NUCLEOTIDE SEQUENCE [LARGE SCALE GENOMIC DNA]</scope>
    <source>
        <strain evidence="3 4">AF16</strain>
    </source>
</reference>
<evidence type="ECO:0000256" key="1">
    <source>
        <dbReference type="SAM" id="MobiDB-lite"/>
    </source>
</evidence>
<accession>A8Y119</accession>
<reference evidence="3 4" key="1">
    <citation type="journal article" date="2003" name="PLoS Biol.">
        <title>The genome sequence of Caenorhabditis briggsae: a platform for comparative genomics.</title>
        <authorList>
            <person name="Stein L.D."/>
            <person name="Bao Z."/>
            <person name="Blasiar D."/>
            <person name="Blumenthal T."/>
            <person name="Brent M.R."/>
            <person name="Chen N."/>
            <person name="Chinwalla A."/>
            <person name="Clarke L."/>
            <person name="Clee C."/>
            <person name="Coghlan A."/>
            <person name="Coulson A."/>
            <person name="D'Eustachio P."/>
            <person name="Fitch D.H."/>
            <person name="Fulton L.A."/>
            <person name="Fulton R.E."/>
            <person name="Griffiths-Jones S."/>
            <person name="Harris T.W."/>
            <person name="Hillier L.W."/>
            <person name="Kamath R."/>
            <person name="Kuwabara P.E."/>
            <person name="Mardis E.R."/>
            <person name="Marra M.A."/>
            <person name="Miner T.L."/>
            <person name="Minx P."/>
            <person name="Mullikin J.C."/>
            <person name="Plumb R.W."/>
            <person name="Rogers J."/>
            <person name="Schein J.E."/>
            <person name="Sohrmann M."/>
            <person name="Spieth J."/>
            <person name="Stajich J.E."/>
            <person name="Wei C."/>
            <person name="Willey D."/>
            <person name="Wilson R.K."/>
            <person name="Durbin R."/>
            <person name="Waterston R.H."/>
        </authorList>
    </citation>
    <scope>NUCLEOTIDE SEQUENCE [LARGE SCALE GENOMIC DNA]</scope>
    <source>
        <strain evidence="3 4">AF16</strain>
    </source>
</reference>
<dbReference type="InterPro" id="IPR019422">
    <property type="entry name" value="7TM_GPCR_serpentine_rcpt_Srh"/>
</dbReference>
<dbReference type="RefSeq" id="XP_002649050.1">
    <property type="nucleotide sequence ID" value="XM_002649004.1"/>
</dbReference>
<organism evidence="3 4">
    <name type="scientific">Caenorhabditis briggsae</name>
    <dbReference type="NCBI Taxonomy" id="6238"/>
    <lineage>
        <taxon>Eukaryota</taxon>
        <taxon>Metazoa</taxon>
        <taxon>Ecdysozoa</taxon>
        <taxon>Nematoda</taxon>
        <taxon>Chromadorea</taxon>
        <taxon>Rhabditida</taxon>
        <taxon>Rhabditina</taxon>
        <taxon>Rhabditomorpha</taxon>
        <taxon>Rhabditoidea</taxon>
        <taxon>Rhabditidae</taxon>
        <taxon>Peloderinae</taxon>
        <taxon>Caenorhabditis</taxon>
    </lineage>
</organism>
<dbReference type="InParanoid" id="A8Y119"/>
<sequence length="410" mass="46349">MRRLQRRCYKRKKNRQYEETSETSESSTKGSPTLYSMMPTSDVKGSKPKPDATSSTVTTFYIVGTYGCSLLSTSNGTSSVIVLAFLILFENRSSLIVNNIFRFQNNSTRNLWIFMNITGCMVPFIPVYFNLPDSDEARVNVLKSLPCPPKYFFTENILVFPDGFWFNYLSATILFSNGTLFLQILFFSVCCLYYLFYAKSSQVSSETRRLQIRSFFGIVLQTTIPFLHFMKLLMATRRGSFACKEKRATIRSDNVEGCDCRRCGIGFRLRSFEISSYDAASMSPHTGDSSSFYSISSATSSSTPRMVHPSALINGNPVIVSWLTPNADATKIITQSPKPSNKFFWSISPIEHFCFLIKTSLGIINKTLNFSYSEQFSELSEVSERQKTVKQRIHLETFPAPPSNSSPNPS</sequence>
<evidence type="ECO:0000313" key="5">
    <source>
        <dbReference type="WormBase" id="CBG21882"/>
    </source>
</evidence>
<dbReference type="Pfam" id="PF10318">
    <property type="entry name" value="7TM_GPCR_Srh"/>
    <property type="match status" value="1"/>
</dbReference>
<gene>
    <name evidence="3 5" type="ORF">CBG21882</name>
    <name evidence="3" type="ORF">CBG_21882</name>
</gene>
<name>A8Y119_CAEBR</name>